<feature type="domain" description="DNA circulation N-terminal" evidence="1">
    <location>
        <begin position="9"/>
        <end position="94"/>
    </location>
</feature>
<dbReference type="Pfam" id="PF07157">
    <property type="entry name" value="DNA_circ_N"/>
    <property type="match status" value="1"/>
</dbReference>
<gene>
    <name evidence="2" type="ORF">ACFQ1E_07935</name>
</gene>
<dbReference type="InterPro" id="IPR009826">
    <property type="entry name" value="DNA_circ_N"/>
</dbReference>
<evidence type="ECO:0000259" key="1">
    <source>
        <dbReference type="Pfam" id="PF07157"/>
    </source>
</evidence>
<evidence type="ECO:0000313" key="2">
    <source>
        <dbReference type="EMBL" id="MFD0946261.1"/>
    </source>
</evidence>
<dbReference type="EMBL" id="JBHTJG010000003">
    <property type="protein sequence ID" value="MFD0946261.1"/>
    <property type="molecule type" value="Genomic_DNA"/>
</dbReference>
<sequence length="410" mass="41381">MTIAPIGWRKGSWRGLAFVSLGHEAAGGRRGALHEFPGADTPVWEDLGKAAGRFTLDCHIRGANHIAEALAFFDALNAAGPGTLVHPWHGPMQVAVASFSRRDSTDEGGYSAFSIEFVESGLPAPAAPAEDTRAQSRAAAQAASEDAAQAMAGDFDLAGAQSWVEEHAAGIVAAAADAMAIVAGLQGGIGPGLAAIQAHLGVLPADIQAKLRDPLALAQSINGAVQSIRAVAGSSIGVAGGLIALLGFGGALPPVIGDTAARSRQRSNQAALVQMVNAAAAGELAATIAGVAFASYPEAVALRDAAADALDALETRQADAGDDAGAGLYAALRRAIVRDITARGGTLARLQDYVPAVTEPALVIAHRLYGPDALEAREADLVARNRIAHPGFVPGGAAIQVVVPAGLADG</sequence>
<protein>
    <submittedName>
        <fullName evidence="2">DNA circularization protein</fullName>
    </submittedName>
</protein>
<evidence type="ECO:0000313" key="3">
    <source>
        <dbReference type="Proteomes" id="UP001596977"/>
    </source>
</evidence>
<dbReference type="Proteomes" id="UP001596977">
    <property type="component" value="Unassembled WGS sequence"/>
</dbReference>
<reference evidence="3" key="1">
    <citation type="journal article" date="2019" name="Int. J. Syst. Evol. Microbiol.">
        <title>The Global Catalogue of Microorganisms (GCM) 10K type strain sequencing project: providing services to taxonomists for standard genome sequencing and annotation.</title>
        <authorList>
            <consortium name="The Broad Institute Genomics Platform"/>
            <consortium name="The Broad Institute Genome Sequencing Center for Infectious Disease"/>
            <person name="Wu L."/>
            <person name="Ma J."/>
        </authorList>
    </citation>
    <scope>NUCLEOTIDE SEQUENCE [LARGE SCALE GENOMIC DNA]</scope>
    <source>
        <strain evidence="3">CCUG 62982</strain>
    </source>
</reference>
<accession>A0ABW3H418</accession>
<proteinExistence type="predicted"/>
<keyword evidence="3" id="KW-1185">Reference proteome</keyword>
<dbReference type="RefSeq" id="WP_264943634.1">
    <property type="nucleotide sequence ID" value="NZ_JAPDRA010000003.1"/>
</dbReference>
<organism evidence="2 3">
    <name type="scientific">Sphingomonas canadensis</name>
    <dbReference type="NCBI Taxonomy" id="1219257"/>
    <lineage>
        <taxon>Bacteria</taxon>
        <taxon>Pseudomonadati</taxon>
        <taxon>Pseudomonadota</taxon>
        <taxon>Alphaproteobacteria</taxon>
        <taxon>Sphingomonadales</taxon>
        <taxon>Sphingomonadaceae</taxon>
        <taxon>Sphingomonas</taxon>
    </lineage>
</organism>
<comment type="caution">
    <text evidence="2">The sequence shown here is derived from an EMBL/GenBank/DDBJ whole genome shotgun (WGS) entry which is preliminary data.</text>
</comment>
<name>A0ABW3H418_9SPHN</name>